<dbReference type="PANTHER" id="PTHR43877">
    <property type="entry name" value="AMINOALKYLPHOSPHONATE N-ACETYLTRANSFERASE-RELATED-RELATED"/>
    <property type="match status" value="1"/>
</dbReference>
<evidence type="ECO:0000313" key="5">
    <source>
        <dbReference type="Proteomes" id="UP000612855"/>
    </source>
</evidence>
<dbReference type="CDD" id="cd04301">
    <property type="entry name" value="NAT_SF"/>
    <property type="match status" value="1"/>
</dbReference>
<accession>A0A917A3M3</accession>
<evidence type="ECO:0000256" key="1">
    <source>
        <dbReference type="ARBA" id="ARBA00022679"/>
    </source>
</evidence>
<gene>
    <name evidence="4" type="ORF">GCM10011360_10810</name>
</gene>
<evidence type="ECO:0000256" key="2">
    <source>
        <dbReference type="ARBA" id="ARBA00023315"/>
    </source>
</evidence>
<dbReference type="EMBL" id="BMFJ01000001">
    <property type="protein sequence ID" value="GGE24168.1"/>
    <property type="molecule type" value="Genomic_DNA"/>
</dbReference>
<name>A0A917A3M3_9RHOB</name>
<feature type="domain" description="N-acetyltransferase" evidence="3">
    <location>
        <begin position="2"/>
        <end position="148"/>
    </location>
</feature>
<dbReference type="SUPFAM" id="SSF55729">
    <property type="entry name" value="Acyl-CoA N-acyltransferases (Nat)"/>
    <property type="match status" value="1"/>
</dbReference>
<keyword evidence="2" id="KW-0012">Acyltransferase</keyword>
<organism evidence="4 5">
    <name type="scientific">Primorskyibacter flagellatus</name>
    <dbReference type="NCBI Taxonomy" id="1387277"/>
    <lineage>
        <taxon>Bacteria</taxon>
        <taxon>Pseudomonadati</taxon>
        <taxon>Pseudomonadota</taxon>
        <taxon>Alphaproteobacteria</taxon>
        <taxon>Rhodobacterales</taxon>
        <taxon>Roseobacteraceae</taxon>
        <taxon>Primorskyibacter</taxon>
    </lineage>
</organism>
<reference evidence="5" key="1">
    <citation type="journal article" date="2019" name="Int. J. Syst. Evol. Microbiol.">
        <title>The Global Catalogue of Microorganisms (GCM) 10K type strain sequencing project: providing services to taxonomists for standard genome sequencing and annotation.</title>
        <authorList>
            <consortium name="The Broad Institute Genomics Platform"/>
            <consortium name="The Broad Institute Genome Sequencing Center for Infectious Disease"/>
            <person name="Wu L."/>
            <person name="Ma J."/>
        </authorList>
    </citation>
    <scope>NUCLEOTIDE SEQUENCE [LARGE SCALE GENOMIC DNA]</scope>
    <source>
        <strain evidence="5">CGMCC 1.12664</strain>
    </source>
</reference>
<comment type="caution">
    <text evidence="4">The sequence shown here is derived from an EMBL/GenBank/DDBJ whole genome shotgun (WGS) entry which is preliminary data.</text>
</comment>
<sequence length="148" mass="16273">MNDPRPARSTDRPAVEAIVHAAYSPWIDRIGQTPGPMLDDYAALIAEGRVHVTGTPDLTGILVLIPEADTLLLDNIAVAPEAQGTGVGKRLMTFAEDQARAAGYDRIRLYTHEGMAENVAIYLRIGYRETHRATQNGFPRVFMEKVLT</sequence>
<dbReference type="Proteomes" id="UP000612855">
    <property type="component" value="Unassembled WGS sequence"/>
</dbReference>
<dbReference type="GO" id="GO:0016747">
    <property type="term" value="F:acyltransferase activity, transferring groups other than amino-acyl groups"/>
    <property type="evidence" value="ECO:0007669"/>
    <property type="project" value="InterPro"/>
</dbReference>
<dbReference type="InterPro" id="IPR000182">
    <property type="entry name" value="GNAT_dom"/>
</dbReference>
<dbReference type="PANTHER" id="PTHR43877:SF2">
    <property type="entry name" value="AMINOALKYLPHOSPHONATE N-ACETYLTRANSFERASE-RELATED"/>
    <property type="match status" value="1"/>
</dbReference>
<dbReference type="InterPro" id="IPR016181">
    <property type="entry name" value="Acyl_CoA_acyltransferase"/>
</dbReference>
<dbReference type="Gene3D" id="3.40.630.30">
    <property type="match status" value="1"/>
</dbReference>
<evidence type="ECO:0000259" key="3">
    <source>
        <dbReference type="PROSITE" id="PS51186"/>
    </source>
</evidence>
<keyword evidence="5" id="KW-1185">Reference proteome</keyword>
<protein>
    <submittedName>
        <fullName evidence="4">GNAT family N-acetyltransferase</fullName>
    </submittedName>
</protein>
<proteinExistence type="predicted"/>
<dbReference type="AlphaFoldDB" id="A0A917A3M3"/>
<keyword evidence="1" id="KW-0808">Transferase</keyword>
<dbReference type="InterPro" id="IPR050832">
    <property type="entry name" value="Bact_Acetyltransf"/>
</dbReference>
<dbReference type="Pfam" id="PF00583">
    <property type="entry name" value="Acetyltransf_1"/>
    <property type="match status" value="1"/>
</dbReference>
<evidence type="ECO:0000313" key="4">
    <source>
        <dbReference type="EMBL" id="GGE24168.1"/>
    </source>
</evidence>
<dbReference type="PROSITE" id="PS51186">
    <property type="entry name" value="GNAT"/>
    <property type="match status" value="1"/>
</dbReference>
<dbReference type="RefSeq" id="WP_229737434.1">
    <property type="nucleotide sequence ID" value="NZ_BMFJ01000001.1"/>
</dbReference>